<dbReference type="InterPro" id="IPR011989">
    <property type="entry name" value="ARM-like"/>
</dbReference>
<accession>A0A930V5C3</accession>
<dbReference type="Gene3D" id="1.25.10.10">
    <property type="entry name" value="Leucine-rich Repeat Variant"/>
    <property type="match status" value="1"/>
</dbReference>
<name>A0A930V5C3_9ACTN</name>
<gene>
    <name evidence="1" type="ORF">ISG29_20380</name>
</gene>
<evidence type="ECO:0000313" key="1">
    <source>
        <dbReference type="EMBL" id="MBF4164025.1"/>
    </source>
</evidence>
<keyword evidence="2" id="KW-1185">Reference proteome</keyword>
<comment type="caution">
    <text evidence="1">The sequence shown here is derived from an EMBL/GenBank/DDBJ whole genome shotgun (WGS) entry which is preliminary data.</text>
</comment>
<reference evidence="1" key="1">
    <citation type="submission" date="2020-11" db="EMBL/GenBank/DDBJ databases">
        <title>Nocardioides sp. CBS4Y-1, whole genome shotgun sequence.</title>
        <authorList>
            <person name="Tuo L."/>
        </authorList>
    </citation>
    <scope>NUCLEOTIDE SEQUENCE</scope>
    <source>
        <strain evidence="1">CBS4Y-1</strain>
    </source>
</reference>
<organism evidence="1 2">
    <name type="scientific">Nocardioides acrostichi</name>
    <dbReference type="NCBI Taxonomy" id="2784339"/>
    <lineage>
        <taxon>Bacteria</taxon>
        <taxon>Bacillati</taxon>
        <taxon>Actinomycetota</taxon>
        <taxon>Actinomycetes</taxon>
        <taxon>Propionibacteriales</taxon>
        <taxon>Nocardioidaceae</taxon>
        <taxon>Nocardioides</taxon>
    </lineage>
</organism>
<evidence type="ECO:0000313" key="2">
    <source>
        <dbReference type="Proteomes" id="UP000656804"/>
    </source>
</evidence>
<dbReference type="SUPFAM" id="SSF48371">
    <property type="entry name" value="ARM repeat"/>
    <property type="match status" value="1"/>
</dbReference>
<dbReference type="AlphaFoldDB" id="A0A930V5C3"/>
<proteinExistence type="predicted"/>
<evidence type="ECO:0008006" key="3">
    <source>
        <dbReference type="Google" id="ProtNLM"/>
    </source>
</evidence>
<protein>
    <recommendedName>
        <fullName evidence="3">Leucine rich repeat variant</fullName>
    </recommendedName>
</protein>
<sequence length="136" mass="15236">MIESADEFVRLRTSAAPEDYRRAAHDAAPVRIWLEVIDRYPHMRPWVAHNKTVPIEILTVLASDSEAEVRCAVADKRKLTVGLFRQLAADPDEGVRTRVAYNRKAPVELLETLALDPAVLVHEAARSSLARRPSDS</sequence>
<dbReference type="Proteomes" id="UP000656804">
    <property type="component" value="Unassembled WGS sequence"/>
</dbReference>
<dbReference type="EMBL" id="JADIVZ010000025">
    <property type="protein sequence ID" value="MBF4164025.1"/>
    <property type="molecule type" value="Genomic_DNA"/>
</dbReference>
<dbReference type="RefSeq" id="WP_194505284.1">
    <property type="nucleotide sequence ID" value="NZ_JADIVZ010000025.1"/>
</dbReference>
<dbReference type="InterPro" id="IPR016024">
    <property type="entry name" value="ARM-type_fold"/>
</dbReference>